<gene>
    <name evidence="3" type="ORF">NTG6680_1162</name>
</gene>
<sequence>MKIYIFLVFIVVSANAIAQQVPREITDKPTPVKILPKPSPPPQILGSAHQYNQLRDMVQTQANEIKVLSSKIDSLEKQMSRMEGRRRY</sequence>
<evidence type="ECO:0000256" key="2">
    <source>
        <dbReference type="SAM" id="SignalP"/>
    </source>
</evidence>
<organism evidence="3 4">
    <name type="scientific">Candidatus Nitrotoga arctica</name>
    <dbReference type="NCBI Taxonomy" id="453162"/>
    <lineage>
        <taxon>Bacteria</taxon>
        <taxon>Pseudomonadati</taxon>
        <taxon>Pseudomonadota</taxon>
        <taxon>Betaproteobacteria</taxon>
        <taxon>Nitrosomonadales</taxon>
        <taxon>Gallionellaceae</taxon>
        <taxon>Candidatus Nitrotoga</taxon>
    </lineage>
</organism>
<name>A0ABN8AI51_9PROT</name>
<evidence type="ECO:0008006" key="5">
    <source>
        <dbReference type="Google" id="ProtNLM"/>
    </source>
</evidence>
<reference evidence="3 4" key="1">
    <citation type="submission" date="2021-10" db="EMBL/GenBank/DDBJ databases">
        <authorList>
            <person name="Koch H."/>
        </authorList>
    </citation>
    <scope>NUCLEOTIDE SEQUENCE [LARGE SCALE GENOMIC DNA]</scope>
    <source>
        <strain evidence="3">6680</strain>
    </source>
</reference>
<evidence type="ECO:0000256" key="1">
    <source>
        <dbReference type="SAM" id="Coils"/>
    </source>
</evidence>
<dbReference type="Proteomes" id="UP000839052">
    <property type="component" value="Chromosome"/>
</dbReference>
<keyword evidence="1" id="KW-0175">Coiled coil</keyword>
<evidence type="ECO:0000313" key="3">
    <source>
        <dbReference type="EMBL" id="CAG9932415.1"/>
    </source>
</evidence>
<protein>
    <recommendedName>
        <fullName evidence="5">YbgF trimerisation domain-containing protein</fullName>
    </recommendedName>
</protein>
<dbReference type="RefSeq" id="WP_239796353.1">
    <property type="nucleotide sequence ID" value="NZ_OU912926.1"/>
</dbReference>
<dbReference type="Gene3D" id="1.20.5.340">
    <property type="match status" value="1"/>
</dbReference>
<keyword evidence="2" id="KW-0732">Signal</keyword>
<feature type="chain" id="PRO_5046531661" description="YbgF trimerisation domain-containing protein" evidence="2">
    <location>
        <begin position="19"/>
        <end position="88"/>
    </location>
</feature>
<accession>A0ABN8AI51</accession>
<keyword evidence="4" id="KW-1185">Reference proteome</keyword>
<feature type="coiled-coil region" evidence="1">
    <location>
        <begin position="58"/>
        <end position="85"/>
    </location>
</feature>
<dbReference type="EMBL" id="OU912926">
    <property type="protein sequence ID" value="CAG9932415.1"/>
    <property type="molecule type" value="Genomic_DNA"/>
</dbReference>
<proteinExistence type="predicted"/>
<evidence type="ECO:0000313" key="4">
    <source>
        <dbReference type="Proteomes" id="UP000839052"/>
    </source>
</evidence>
<feature type="signal peptide" evidence="2">
    <location>
        <begin position="1"/>
        <end position="18"/>
    </location>
</feature>